<evidence type="ECO:0000313" key="2">
    <source>
        <dbReference type="EMBL" id="ROS01926.1"/>
    </source>
</evidence>
<keyword evidence="1" id="KW-0732">Signal</keyword>
<keyword evidence="3" id="KW-1185">Reference proteome</keyword>
<dbReference type="EMBL" id="RKHR01000004">
    <property type="protein sequence ID" value="ROS01926.1"/>
    <property type="molecule type" value="Genomic_DNA"/>
</dbReference>
<protein>
    <submittedName>
        <fullName evidence="2">Uncharacterized protein</fullName>
    </submittedName>
</protein>
<organism evidence="2 3">
    <name type="scientific">Sinobacterium caligoides</name>
    <dbReference type="NCBI Taxonomy" id="933926"/>
    <lineage>
        <taxon>Bacteria</taxon>
        <taxon>Pseudomonadati</taxon>
        <taxon>Pseudomonadota</taxon>
        <taxon>Gammaproteobacteria</taxon>
        <taxon>Cellvibrionales</taxon>
        <taxon>Spongiibacteraceae</taxon>
        <taxon>Sinobacterium</taxon>
    </lineage>
</organism>
<proteinExistence type="predicted"/>
<feature type="chain" id="PRO_5018075994" evidence="1">
    <location>
        <begin position="29"/>
        <end position="111"/>
    </location>
</feature>
<name>A0A3N2DQ30_9GAMM</name>
<comment type="caution">
    <text evidence="2">The sequence shown here is derived from an EMBL/GenBank/DDBJ whole genome shotgun (WGS) entry which is preliminary data.</text>
</comment>
<dbReference type="AlphaFoldDB" id="A0A3N2DQ30"/>
<accession>A0A3N2DQ30</accession>
<dbReference type="RefSeq" id="WP_123712675.1">
    <property type="nucleotide sequence ID" value="NZ_RKHR01000004.1"/>
</dbReference>
<dbReference type="Proteomes" id="UP000275394">
    <property type="component" value="Unassembled WGS sequence"/>
</dbReference>
<feature type="signal peptide" evidence="1">
    <location>
        <begin position="1"/>
        <end position="28"/>
    </location>
</feature>
<evidence type="ECO:0000313" key="3">
    <source>
        <dbReference type="Proteomes" id="UP000275394"/>
    </source>
</evidence>
<evidence type="ECO:0000256" key="1">
    <source>
        <dbReference type="SAM" id="SignalP"/>
    </source>
</evidence>
<sequence>MITTYKPKRLLHSITACLLMTLSWQCLAGESIDNKRPAAQALDKRFNHLLRSQHVDPRIEGQEPIAIPVVALIKSLQDLSYSGESLYVPEAENINILANDESVEFGIHWEF</sequence>
<gene>
    <name evidence="2" type="ORF">EDC56_2375</name>
</gene>
<reference evidence="2 3" key="1">
    <citation type="submission" date="2018-11" db="EMBL/GenBank/DDBJ databases">
        <title>Genomic Encyclopedia of Type Strains, Phase IV (KMG-IV): sequencing the most valuable type-strain genomes for metagenomic binning, comparative biology and taxonomic classification.</title>
        <authorList>
            <person name="Goeker M."/>
        </authorList>
    </citation>
    <scope>NUCLEOTIDE SEQUENCE [LARGE SCALE GENOMIC DNA]</scope>
    <source>
        <strain evidence="2 3">DSM 100316</strain>
    </source>
</reference>